<dbReference type="RefSeq" id="WP_263507430.1">
    <property type="nucleotide sequence ID" value="NZ_CP106982.1"/>
</dbReference>
<evidence type="ECO:0000313" key="4">
    <source>
        <dbReference type="EMBL" id="UYF92629.1"/>
    </source>
</evidence>
<dbReference type="InterPro" id="IPR029051">
    <property type="entry name" value="DUF4352"/>
</dbReference>
<sequence>MAFFVIIAVATSGGGDESTSTGSSPTGSNSTGENSENSGGSSLDAGAAPAGIGNEVRDGKFAFTVTDVETGTTQAGDNPYANKVPQGQFVFVHVDVKNIGDKAQSYFGSNQKLIGVQGREFNNDTEAEIYANDNFTIGDINPGNTASVIVVFDIPPDAQPKTVELHDSMFSGGATVNIG</sequence>
<keyword evidence="1" id="KW-0732">Signal</keyword>
<dbReference type="EMBL" id="CP106982">
    <property type="protein sequence ID" value="UYF92629.1"/>
    <property type="molecule type" value="Genomic_DNA"/>
</dbReference>
<feature type="domain" description="DUF4352" evidence="3">
    <location>
        <begin position="51"/>
        <end position="174"/>
    </location>
</feature>
<feature type="compositionally biased region" description="Low complexity" evidence="2">
    <location>
        <begin position="17"/>
        <end position="42"/>
    </location>
</feature>
<dbReference type="Gene3D" id="2.60.40.1240">
    <property type="match status" value="1"/>
</dbReference>
<proteinExistence type="predicted"/>
<evidence type="ECO:0000256" key="2">
    <source>
        <dbReference type="SAM" id="MobiDB-lite"/>
    </source>
</evidence>
<evidence type="ECO:0000256" key="1">
    <source>
        <dbReference type="ARBA" id="ARBA00022729"/>
    </source>
</evidence>
<dbReference type="Proteomes" id="UP001163947">
    <property type="component" value="Chromosome"/>
</dbReference>
<dbReference type="AlphaFoldDB" id="A0AA46SCG3"/>
<organism evidence="4 5">
    <name type="scientific">Rhodococcus aetherivorans</name>
    <dbReference type="NCBI Taxonomy" id="191292"/>
    <lineage>
        <taxon>Bacteria</taxon>
        <taxon>Bacillati</taxon>
        <taxon>Actinomycetota</taxon>
        <taxon>Actinomycetes</taxon>
        <taxon>Mycobacteriales</taxon>
        <taxon>Nocardiaceae</taxon>
        <taxon>Rhodococcus</taxon>
    </lineage>
</organism>
<reference evidence="4" key="1">
    <citation type="submission" date="2022-09" db="EMBL/GenBank/DDBJ databases">
        <title>The genome sequence of Rhodococcus aetherivorans N1.</title>
        <authorList>
            <person name="Jiang W."/>
        </authorList>
    </citation>
    <scope>NUCLEOTIDE SEQUENCE</scope>
    <source>
        <strain evidence="4">N1</strain>
    </source>
</reference>
<gene>
    <name evidence="4" type="ORF">OCS65_19410</name>
</gene>
<protein>
    <submittedName>
        <fullName evidence="4">DUF4352 domain-containing protein</fullName>
    </submittedName>
</protein>
<dbReference type="GeneID" id="83622634"/>
<dbReference type="Pfam" id="PF11611">
    <property type="entry name" value="DUF4352"/>
    <property type="match status" value="1"/>
</dbReference>
<feature type="region of interest" description="Disordered" evidence="2">
    <location>
        <begin position="13"/>
        <end position="50"/>
    </location>
</feature>
<accession>A0AA46SCG3</accession>
<evidence type="ECO:0000259" key="3">
    <source>
        <dbReference type="Pfam" id="PF11611"/>
    </source>
</evidence>
<dbReference type="InterPro" id="IPR029050">
    <property type="entry name" value="Immunoprotect_excell_Ig-like"/>
</dbReference>
<name>A0AA46SCG3_9NOCA</name>
<evidence type="ECO:0000313" key="5">
    <source>
        <dbReference type="Proteomes" id="UP001163947"/>
    </source>
</evidence>